<evidence type="ECO:0000256" key="1">
    <source>
        <dbReference type="ARBA" id="ARBA00023125"/>
    </source>
</evidence>
<dbReference type="SUPFAM" id="SSF46689">
    <property type="entry name" value="Homeodomain-like"/>
    <property type="match status" value="1"/>
</dbReference>
<dbReference type="Proteomes" id="UP000183794">
    <property type="component" value="Unassembled WGS sequence"/>
</dbReference>
<dbReference type="InterPro" id="IPR001647">
    <property type="entry name" value="HTH_TetR"/>
</dbReference>
<dbReference type="InterPro" id="IPR009057">
    <property type="entry name" value="Homeodomain-like_sf"/>
</dbReference>
<sequence>MMKTRDRILQCSLEMFSQYGHVKVSTVEIANALEISPGNLYYHFNGKEQLLTELFYEYEAAINKLMSFYEDDVQAFEDYWAYLNVYVGLIQQYSFFYRDMKVIFDENKLLKRRFMRLVHNHHSFFLKMLVSLNENSEIKMTEAQQSSMADTICLIATNSLDTQLAEEDYDLQEITQRIVLRIIMLVEPYFSHESKEKYLHEVEQNPVEATSLFS</sequence>
<dbReference type="Pfam" id="PF00440">
    <property type="entry name" value="TetR_N"/>
    <property type="match status" value="1"/>
</dbReference>
<proteinExistence type="predicted"/>
<keyword evidence="1 2" id="KW-0238">DNA-binding</keyword>
<gene>
    <name evidence="4" type="ORF">NVI5450_3677</name>
</gene>
<dbReference type="PROSITE" id="PS50977">
    <property type="entry name" value="HTH_TETR_2"/>
    <property type="match status" value="1"/>
</dbReference>
<dbReference type="PANTHER" id="PTHR43479:SF12">
    <property type="entry name" value="TRANSCRIPTIONAL REGULATORY PROTEIN"/>
    <property type="match status" value="1"/>
</dbReference>
<accession>A0A1L0BWR6</accession>
<evidence type="ECO:0000313" key="5">
    <source>
        <dbReference type="Proteomes" id="UP000183794"/>
    </source>
</evidence>
<evidence type="ECO:0000313" key="4">
    <source>
        <dbReference type="EMBL" id="SGZ11344.1"/>
    </source>
</evidence>
<dbReference type="EMBL" id="FPLD01000102">
    <property type="protein sequence ID" value="SGZ11344.1"/>
    <property type="molecule type" value="Genomic_DNA"/>
</dbReference>
<feature type="DNA-binding region" description="H-T-H motif" evidence="2">
    <location>
        <begin position="25"/>
        <end position="44"/>
    </location>
</feature>
<dbReference type="AlphaFoldDB" id="A0A1L0BWR6"/>
<organism evidence="4 5">
    <name type="scientific">Moritella viscosa</name>
    <dbReference type="NCBI Taxonomy" id="80854"/>
    <lineage>
        <taxon>Bacteria</taxon>
        <taxon>Pseudomonadati</taxon>
        <taxon>Pseudomonadota</taxon>
        <taxon>Gammaproteobacteria</taxon>
        <taxon>Alteromonadales</taxon>
        <taxon>Moritellaceae</taxon>
        <taxon>Moritella</taxon>
    </lineage>
</organism>
<dbReference type="PRINTS" id="PR00455">
    <property type="entry name" value="HTHTETR"/>
</dbReference>
<reference evidence="4 5" key="1">
    <citation type="submission" date="2016-11" db="EMBL/GenBank/DDBJ databases">
        <authorList>
            <person name="Jaros S."/>
            <person name="Januszkiewicz K."/>
            <person name="Wedrychowicz H."/>
        </authorList>
    </citation>
    <scope>NUCLEOTIDE SEQUENCE [LARGE SCALE GENOMIC DNA]</scope>
    <source>
        <strain evidence="4">NVI 5450</strain>
    </source>
</reference>
<evidence type="ECO:0000259" key="3">
    <source>
        <dbReference type="PROSITE" id="PS50977"/>
    </source>
</evidence>
<dbReference type="Gene3D" id="1.10.357.10">
    <property type="entry name" value="Tetracycline Repressor, domain 2"/>
    <property type="match status" value="1"/>
</dbReference>
<dbReference type="Pfam" id="PF13972">
    <property type="entry name" value="TetR"/>
    <property type="match status" value="1"/>
</dbReference>
<protein>
    <submittedName>
        <fullName evidence="4">Hypothetical transcriptional regulator</fullName>
    </submittedName>
</protein>
<dbReference type="GO" id="GO:0003677">
    <property type="term" value="F:DNA binding"/>
    <property type="evidence" value="ECO:0007669"/>
    <property type="project" value="UniProtKB-UniRule"/>
</dbReference>
<feature type="domain" description="HTH tetR-type" evidence="3">
    <location>
        <begin position="2"/>
        <end position="62"/>
    </location>
</feature>
<name>A0A1L0BWR6_9GAMM</name>
<dbReference type="InterPro" id="IPR025722">
    <property type="entry name" value="TetR"/>
</dbReference>
<dbReference type="InterPro" id="IPR050624">
    <property type="entry name" value="HTH-type_Tx_Regulator"/>
</dbReference>
<evidence type="ECO:0000256" key="2">
    <source>
        <dbReference type="PROSITE-ProRule" id="PRU00335"/>
    </source>
</evidence>
<dbReference type="PANTHER" id="PTHR43479">
    <property type="entry name" value="ACREF/ENVCD OPERON REPRESSOR-RELATED"/>
    <property type="match status" value="1"/>
</dbReference>